<dbReference type="AlphaFoldDB" id="A0A6A3XU55"/>
<evidence type="ECO:0000313" key="2">
    <source>
        <dbReference type="Proteomes" id="UP000433483"/>
    </source>
</evidence>
<sequence length="32" mass="3558">MNCTNLISSVATHLFRFKSAGSHLWEHALTNA</sequence>
<reference evidence="1 2" key="1">
    <citation type="submission" date="2018-08" db="EMBL/GenBank/DDBJ databases">
        <title>Genomic investigation of the strawberry pathogen Phytophthora fragariae indicates pathogenicity is determined by transcriptional variation in three key races.</title>
        <authorList>
            <person name="Adams T.M."/>
            <person name="Armitage A.D."/>
            <person name="Sobczyk M.K."/>
            <person name="Bates H.J."/>
            <person name="Dunwell J.M."/>
            <person name="Nellist C.F."/>
            <person name="Harrison R.J."/>
        </authorList>
    </citation>
    <scope>NUCLEOTIDE SEQUENCE [LARGE SCALE GENOMIC DNA]</scope>
    <source>
        <strain evidence="1 2">NOV-27</strain>
    </source>
</reference>
<protein>
    <submittedName>
        <fullName evidence="1">Uncharacterized protein</fullName>
    </submittedName>
</protein>
<keyword evidence="2" id="KW-1185">Reference proteome</keyword>
<dbReference type="EMBL" id="QXGB01000642">
    <property type="protein sequence ID" value="KAE9208339.1"/>
    <property type="molecule type" value="Genomic_DNA"/>
</dbReference>
<accession>A0A6A3XU55</accession>
<gene>
    <name evidence="1" type="ORF">PF005_g12248</name>
</gene>
<evidence type="ECO:0000313" key="1">
    <source>
        <dbReference type="EMBL" id="KAE9208339.1"/>
    </source>
</evidence>
<organism evidence="1 2">
    <name type="scientific">Phytophthora fragariae</name>
    <dbReference type="NCBI Taxonomy" id="53985"/>
    <lineage>
        <taxon>Eukaryota</taxon>
        <taxon>Sar</taxon>
        <taxon>Stramenopiles</taxon>
        <taxon>Oomycota</taxon>
        <taxon>Peronosporomycetes</taxon>
        <taxon>Peronosporales</taxon>
        <taxon>Peronosporaceae</taxon>
        <taxon>Phytophthora</taxon>
    </lineage>
</organism>
<name>A0A6A3XU55_9STRA</name>
<proteinExistence type="predicted"/>
<dbReference type="Proteomes" id="UP000433483">
    <property type="component" value="Unassembled WGS sequence"/>
</dbReference>
<comment type="caution">
    <text evidence="1">The sequence shown here is derived from an EMBL/GenBank/DDBJ whole genome shotgun (WGS) entry which is preliminary data.</text>
</comment>